<name>A0A2H0XUE7_UNCSA</name>
<feature type="region of interest" description="Disordered" evidence="6">
    <location>
        <begin position="728"/>
        <end position="752"/>
    </location>
</feature>
<dbReference type="PROSITE" id="PS50011">
    <property type="entry name" value="PROTEIN_KINASE_DOM"/>
    <property type="match status" value="1"/>
</dbReference>
<evidence type="ECO:0000256" key="3">
    <source>
        <dbReference type="ARBA" id="ARBA00022741"/>
    </source>
</evidence>
<protein>
    <recommendedName>
        <fullName evidence="1">non-specific serine/threonine protein kinase</fullName>
        <ecNumber evidence="1">2.7.11.1</ecNumber>
    </recommendedName>
</protein>
<dbReference type="PANTHER" id="PTHR43289">
    <property type="entry name" value="MITOGEN-ACTIVATED PROTEIN KINASE KINASE KINASE 20-RELATED"/>
    <property type="match status" value="1"/>
</dbReference>
<dbReference type="GO" id="GO:0005524">
    <property type="term" value="F:ATP binding"/>
    <property type="evidence" value="ECO:0007669"/>
    <property type="project" value="UniProtKB-KW"/>
</dbReference>
<dbReference type="GO" id="GO:0004674">
    <property type="term" value="F:protein serine/threonine kinase activity"/>
    <property type="evidence" value="ECO:0007669"/>
    <property type="project" value="UniProtKB-EC"/>
</dbReference>
<reference evidence="9 10" key="1">
    <citation type="submission" date="2017-09" db="EMBL/GenBank/DDBJ databases">
        <title>Depth-based differentiation of microbial function through sediment-hosted aquifers and enrichment of novel symbionts in the deep terrestrial subsurface.</title>
        <authorList>
            <person name="Probst A.J."/>
            <person name="Ladd B."/>
            <person name="Jarett J.K."/>
            <person name="Geller-Mcgrath D.E."/>
            <person name="Sieber C.M."/>
            <person name="Emerson J.B."/>
            <person name="Anantharaman K."/>
            <person name="Thomas B.C."/>
            <person name="Malmstrom R."/>
            <person name="Stieglmeier M."/>
            <person name="Klingl A."/>
            <person name="Woyke T."/>
            <person name="Ryan C.M."/>
            <person name="Banfield J.F."/>
        </authorList>
    </citation>
    <scope>NUCLEOTIDE SEQUENCE [LARGE SCALE GENOMIC DNA]</scope>
    <source>
        <strain evidence="9">CG08_land_8_20_14_0_20_45_16</strain>
    </source>
</reference>
<dbReference type="EMBL" id="PEYM01000128">
    <property type="protein sequence ID" value="PIS28532.1"/>
    <property type="molecule type" value="Genomic_DNA"/>
</dbReference>
<comment type="caution">
    <text evidence="9">The sequence shown here is derived from an EMBL/GenBank/DDBJ whole genome shotgun (WGS) entry which is preliminary data.</text>
</comment>
<dbReference type="InterPro" id="IPR000719">
    <property type="entry name" value="Prot_kinase_dom"/>
</dbReference>
<evidence type="ECO:0000256" key="6">
    <source>
        <dbReference type="SAM" id="MobiDB-lite"/>
    </source>
</evidence>
<gene>
    <name evidence="9" type="ORF">COT42_07775</name>
</gene>
<organism evidence="9 10">
    <name type="scientific">Candidatus Saganbacteria bacterium CG08_land_8_20_14_0_20_45_16</name>
    <dbReference type="NCBI Taxonomy" id="2014293"/>
    <lineage>
        <taxon>Bacteria</taxon>
        <taxon>Bacillati</taxon>
        <taxon>Saganbacteria</taxon>
    </lineage>
</organism>
<evidence type="ECO:0000256" key="7">
    <source>
        <dbReference type="SAM" id="Phobius"/>
    </source>
</evidence>
<dbReference type="InterPro" id="IPR011009">
    <property type="entry name" value="Kinase-like_dom_sf"/>
</dbReference>
<evidence type="ECO:0000259" key="8">
    <source>
        <dbReference type="PROSITE" id="PS50011"/>
    </source>
</evidence>
<proteinExistence type="predicted"/>
<feature type="domain" description="Protein kinase" evidence="8">
    <location>
        <begin position="296"/>
        <end position="718"/>
    </location>
</feature>
<accession>A0A2H0XUE7</accession>
<keyword evidence="7" id="KW-1133">Transmembrane helix</keyword>
<dbReference type="SUPFAM" id="SSF56112">
    <property type="entry name" value="Protein kinase-like (PK-like)"/>
    <property type="match status" value="2"/>
</dbReference>
<evidence type="ECO:0000256" key="1">
    <source>
        <dbReference type="ARBA" id="ARBA00012513"/>
    </source>
</evidence>
<keyword evidence="3" id="KW-0547">Nucleotide-binding</keyword>
<evidence type="ECO:0000256" key="2">
    <source>
        <dbReference type="ARBA" id="ARBA00022679"/>
    </source>
</evidence>
<keyword evidence="7" id="KW-0472">Membrane</keyword>
<dbReference type="EC" id="2.7.11.1" evidence="1"/>
<dbReference type="Gene3D" id="1.10.510.10">
    <property type="entry name" value="Transferase(Phosphotransferase) domain 1"/>
    <property type="match status" value="1"/>
</dbReference>
<evidence type="ECO:0000256" key="5">
    <source>
        <dbReference type="ARBA" id="ARBA00022840"/>
    </source>
</evidence>
<evidence type="ECO:0000313" key="9">
    <source>
        <dbReference type="EMBL" id="PIS28532.1"/>
    </source>
</evidence>
<dbReference type="PANTHER" id="PTHR43289:SF6">
    <property type="entry name" value="SERINE_THREONINE-PROTEIN KINASE NEKL-3"/>
    <property type="match status" value="1"/>
</dbReference>
<keyword evidence="5" id="KW-0067">ATP-binding</keyword>
<dbReference type="AlphaFoldDB" id="A0A2H0XUE7"/>
<evidence type="ECO:0000313" key="10">
    <source>
        <dbReference type="Proteomes" id="UP000231343"/>
    </source>
</evidence>
<dbReference type="Proteomes" id="UP000231343">
    <property type="component" value="Unassembled WGS sequence"/>
</dbReference>
<keyword evidence="2" id="KW-0808">Transferase</keyword>
<dbReference type="Pfam" id="PF00069">
    <property type="entry name" value="Pkinase"/>
    <property type="match status" value="1"/>
</dbReference>
<feature type="transmembrane region" description="Helical" evidence="7">
    <location>
        <begin position="84"/>
        <end position="110"/>
    </location>
</feature>
<sequence>MLPASAIPKTIQIDLNQRKRQQAALAKGSRQWHPIRSLEARTAEDFKARRLVKIANYALGLFISALLTSGTFGIFAALSGEAAVAVGGAFAAAIGFVAALPAVIGIPLGLRSAFNSAEELRLQPKGNGITSPEYIERSYRELTFHRIYLKLYEDHLADLKQILDGALGSGKWSRRESEIKASIAAEKRQIATLGTVLERHNLEKEREHSVVVRLDAIGSLEAKIGLLETEKSIIKGFNDDMNELASQFPDENMQDMIGLKDERLEHRSQKRQAEIDEVKRVIEALQGTSAEDVPSHLFLGFVGLGGQGLALRYYNIWEQRTELWKLLREETGEQLGRFIREGTVAAKINHDGVARFYRFGEEHIGDPRLALAPALEQLVTDVAAQAKLGMRSFDVQAFQKKFRDFKAGNLTLLYSVSRFVRGEGLDEEIQGMKTRNAKYPLWQVFEYAWQILAALECIHKGMVSQRAFTENDNLLKGRAIWLSLTRAGLLREYTTSKGVVNAIIELTINGEEGTKQTILKAVFDYSGVTLDGTEQKIVYGILKGAPRGIIHRDLKPENVMIETGGEGAPGWITLIDLGILKFDKEMLGGTQEHETLTQQVVFLGSLLYAAPEQFFGSQGLTTSLDIYTWAVIFYEMLTNKKMFQKSTNLLEAMNERNDYNTIWSKFCVAFEQRINDPGEPIVDTDYKSQLEKLRNTLYASFNKRVIDRPTINQLKAVLGPLREAAARKAGRLSADSSPPPPPSSETLIETEV</sequence>
<keyword evidence="4" id="KW-0418">Kinase</keyword>
<feature type="transmembrane region" description="Helical" evidence="7">
    <location>
        <begin position="57"/>
        <end position="78"/>
    </location>
</feature>
<evidence type="ECO:0000256" key="4">
    <source>
        <dbReference type="ARBA" id="ARBA00022777"/>
    </source>
</evidence>
<dbReference type="PROSITE" id="PS00108">
    <property type="entry name" value="PROTEIN_KINASE_ST"/>
    <property type="match status" value="1"/>
</dbReference>
<keyword evidence="7" id="KW-0812">Transmembrane</keyword>
<dbReference type="InterPro" id="IPR008271">
    <property type="entry name" value="Ser/Thr_kinase_AS"/>
</dbReference>
<dbReference type="SMART" id="SM00220">
    <property type="entry name" value="S_TKc"/>
    <property type="match status" value="1"/>
</dbReference>